<dbReference type="FunFam" id="3.40.50.300:FF:000326">
    <property type="entry name" value="P-loop containing nucleoside triphosphate hydrolase"/>
    <property type="match status" value="1"/>
</dbReference>
<feature type="domain" description="DNA2/NAM7 helicase-like C-terminal" evidence="5">
    <location>
        <begin position="160"/>
        <end position="299"/>
    </location>
</feature>
<name>A0A8T0K6S2_PHAAN</name>
<comment type="caution">
    <text evidence="6">The sequence shown here is derived from an EMBL/GenBank/DDBJ whole genome shotgun (WGS) entry which is preliminary data.</text>
</comment>
<organism evidence="6 7">
    <name type="scientific">Phaseolus angularis</name>
    <name type="common">Azuki bean</name>
    <name type="synonym">Vigna angularis</name>
    <dbReference type="NCBI Taxonomy" id="3914"/>
    <lineage>
        <taxon>Eukaryota</taxon>
        <taxon>Viridiplantae</taxon>
        <taxon>Streptophyta</taxon>
        <taxon>Embryophyta</taxon>
        <taxon>Tracheophyta</taxon>
        <taxon>Spermatophyta</taxon>
        <taxon>Magnoliopsida</taxon>
        <taxon>eudicotyledons</taxon>
        <taxon>Gunneridae</taxon>
        <taxon>Pentapetalae</taxon>
        <taxon>rosids</taxon>
        <taxon>fabids</taxon>
        <taxon>Fabales</taxon>
        <taxon>Fabaceae</taxon>
        <taxon>Papilionoideae</taxon>
        <taxon>50 kb inversion clade</taxon>
        <taxon>NPAAA clade</taxon>
        <taxon>indigoferoid/millettioid clade</taxon>
        <taxon>Phaseoleae</taxon>
        <taxon>Vigna</taxon>
    </lineage>
</organism>
<dbReference type="InterPro" id="IPR027417">
    <property type="entry name" value="P-loop_NTPase"/>
</dbReference>
<protein>
    <submittedName>
        <fullName evidence="6">Regulator of nonsense transcripts 1-like protein</fullName>
    </submittedName>
</protein>
<keyword evidence="2" id="KW-0378">Hydrolase</keyword>
<dbReference type="GO" id="GO:0005524">
    <property type="term" value="F:ATP binding"/>
    <property type="evidence" value="ECO:0007669"/>
    <property type="project" value="UniProtKB-KW"/>
</dbReference>
<dbReference type="AlphaFoldDB" id="A0A8T0K6S2"/>
<evidence type="ECO:0000313" key="6">
    <source>
        <dbReference type="EMBL" id="KAG2394442.1"/>
    </source>
</evidence>
<dbReference type="GO" id="GO:0016787">
    <property type="term" value="F:hydrolase activity"/>
    <property type="evidence" value="ECO:0007669"/>
    <property type="project" value="UniProtKB-KW"/>
</dbReference>
<dbReference type="PANTHER" id="PTHR21529">
    <property type="entry name" value="MAMMARY TURMOR VIRUS RECEPTOR HOMOLOG 1, 2 MTVR1, 2"/>
    <property type="match status" value="1"/>
</dbReference>
<dbReference type="EMBL" id="JABFOF010000006">
    <property type="protein sequence ID" value="KAG2394442.1"/>
    <property type="molecule type" value="Genomic_DNA"/>
</dbReference>
<keyword evidence="3" id="KW-0347">Helicase</keyword>
<accession>A0A8T0K6S2</accession>
<dbReference type="PANTHER" id="PTHR21529:SF4">
    <property type="entry name" value="TPR AND ANKYRIN REPEAT-CONTAINING PROTEIN 1"/>
    <property type="match status" value="1"/>
</dbReference>
<dbReference type="InterPro" id="IPR047187">
    <property type="entry name" value="SF1_C_Upf1"/>
</dbReference>
<proteinExistence type="predicted"/>
<evidence type="ECO:0000313" key="7">
    <source>
        <dbReference type="Proteomes" id="UP000743370"/>
    </source>
</evidence>
<dbReference type="InterPro" id="IPR039904">
    <property type="entry name" value="TRANK1"/>
</dbReference>
<keyword evidence="1" id="KW-0547">Nucleotide-binding</keyword>
<reference evidence="6 7" key="1">
    <citation type="submission" date="2020-05" db="EMBL/GenBank/DDBJ databases">
        <title>Vigna angularis (adzuki bean) Var. LongXiaoDou No. 4 denovo assembly.</title>
        <authorList>
            <person name="Xiang H."/>
        </authorList>
    </citation>
    <scope>NUCLEOTIDE SEQUENCE [LARGE SCALE GENOMIC DNA]</scope>
    <source>
        <tissue evidence="6">Leaf</tissue>
    </source>
</reference>
<evidence type="ECO:0000256" key="2">
    <source>
        <dbReference type="ARBA" id="ARBA00022801"/>
    </source>
</evidence>
<sequence>MASRQHPFAKWQNQTLTNSMKDPLQMALPLHVREGDERSANSPDQTLEQEPCECLWSNEGYLFQSDLPSNELEIDGAVYKLSMKRIECLNALKTVLRSLTMKPFDILVMDETAQLKECESIIPLLLPGLKHAILGCDELQLPSMDAPNVERYDFGKKYLARPMFGPYSFINVVGGKEQFDDEGRSYKNLAEVAVVMTILKTLHKAWLTSKHELSIGIMTPYAGQVAEIQEKLGKIYESDDGFNVVVMSVDGFQGGEKDIIMLSTVTTSSRSSLEFISSPQRTNIALTRARHCLWILGNEWAITNNENVWNDIVLDAKKRKCFFNAEQDEEMEKAILDSKKEADRFDDLLDTNSVLFKSKLWKVYFSDKILRSFKRLKFEVSKSRVINLLERLSSGRRPKWNNVDLCCENSTQILKKFKVENNCYLINKNSQRFKVYSGFEDMGHIAFRGYPTVG</sequence>
<dbReference type="Pfam" id="PF13087">
    <property type="entry name" value="AAA_12"/>
    <property type="match status" value="1"/>
</dbReference>
<dbReference type="SUPFAM" id="SSF52540">
    <property type="entry name" value="P-loop containing nucleoside triphosphate hydrolases"/>
    <property type="match status" value="1"/>
</dbReference>
<evidence type="ECO:0000256" key="4">
    <source>
        <dbReference type="ARBA" id="ARBA00022840"/>
    </source>
</evidence>
<dbReference type="InterPro" id="IPR041679">
    <property type="entry name" value="DNA2/NAM7-like_C"/>
</dbReference>
<dbReference type="CDD" id="cd18808">
    <property type="entry name" value="SF1_C_Upf1"/>
    <property type="match status" value="1"/>
</dbReference>
<evidence type="ECO:0000256" key="1">
    <source>
        <dbReference type="ARBA" id="ARBA00022741"/>
    </source>
</evidence>
<keyword evidence="4" id="KW-0067">ATP-binding</keyword>
<dbReference type="Proteomes" id="UP000743370">
    <property type="component" value="Unassembled WGS sequence"/>
</dbReference>
<evidence type="ECO:0000256" key="3">
    <source>
        <dbReference type="ARBA" id="ARBA00022806"/>
    </source>
</evidence>
<evidence type="ECO:0000259" key="5">
    <source>
        <dbReference type="Pfam" id="PF13087"/>
    </source>
</evidence>
<dbReference type="GO" id="GO:0004386">
    <property type="term" value="F:helicase activity"/>
    <property type="evidence" value="ECO:0007669"/>
    <property type="project" value="UniProtKB-KW"/>
</dbReference>
<dbReference type="Gene3D" id="3.40.50.300">
    <property type="entry name" value="P-loop containing nucleotide triphosphate hydrolases"/>
    <property type="match status" value="1"/>
</dbReference>
<gene>
    <name evidence="6" type="ORF">HKW66_Vig0181800</name>
</gene>
<dbReference type="GO" id="GO:0005694">
    <property type="term" value="C:chromosome"/>
    <property type="evidence" value="ECO:0007669"/>
    <property type="project" value="UniProtKB-ARBA"/>
</dbReference>